<dbReference type="Proteomes" id="UP001501777">
    <property type="component" value="Unassembled WGS sequence"/>
</dbReference>
<feature type="compositionally biased region" description="Basic and acidic residues" evidence="2">
    <location>
        <begin position="430"/>
        <end position="440"/>
    </location>
</feature>
<feature type="coiled-coil region" evidence="1">
    <location>
        <begin position="186"/>
        <end position="244"/>
    </location>
</feature>
<accession>A0ABN3MBN2</accession>
<feature type="region of interest" description="Disordered" evidence="2">
    <location>
        <begin position="422"/>
        <end position="469"/>
    </location>
</feature>
<feature type="region of interest" description="Disordered" evidence="2">
    <location>
        <begin position="342"/>
        <end position="364"/>
    </location>
</feature>
<evidence type="ECO:0000313" key="4">
    <source>
        <dbReference type="Proteomes" id="UP001501777"/>
    </source>
</evidence>
<proteinExistence type="predicted"/>
<keyword evidence="1" id="KW-0175">Coiled coil</keyword>
<evidence type="ECO:0000256" key="2">
    <source>
        <dbReference type="SAM" id="MobiDB-lite"/>
    </source>
</evidence>
<gene>
    <name evidence="3" type="ORF">GCM10010276_45710</name>
</gene>
<organism evidence="3 4">
    <name type="scientific">Streptomyces longisporus</name>
    <dbReference type="NCBI Taxonomy" id="1948"/>
    <lineage>
        <taxon>Bacteria</taxon>
        <taxon>Bacillati</taxon>
        <taxon>Actinomycetota</taxon>
        <taxon>Actinomycetes</taxon>
        <taxon>Kitasatosporales</taxon>
        <taxon>Streptomycetaceae</taxon>
        <taxon>Streptomyces</taxon>
    </lineage>
</organism>
<evidence type="ECO:0000313" key="3">
    <source>
        <dbReference type="EMBL" id="GAA2498967.1"/>
    </source>
</evidence>
<name>A0ABN3MBN2_STRLO</name>
<reference evidence="3 4" key="1">
    <citation type="journal article" date="2019" name="Int. J. Syst. Evol. Microbiol.">
        <title>The Global Catalogue of Microorganisms (GCM) 10K type strain sequencing project: providing services to taxonomists for standard genome sequencing and annotation.</title>
        <authorList>
            <consortium name="The Broad Institute Genomics Platform"/>
            <consortium name="The Broad Institute Genome Sequencing Center for Infectious Disease"/>
            <person name="Wu L."/>
            <person name="Ma J."/>
        </authorList>
    </citation>
    <scope>NUCLEOTIDE SEQUENCE [LARGE SCALE GENOMIC DNA]</scope>
    <source>
        <strain evidence="3 4">JCM 4395</strain>
    </source>
</reference>
<comment type="caution">
    <text evidence="3">The sequence shown here is derived from an EMBL/GenBank/DDBJ whole genome shotgun (WGS) entry which is preliminary data.</text>
</comment>
<dbReference type="RefSeq" id="WP_344402324.1">
    <property type="nucleotide sequence ID" value="NZ_BAAASG010000010.1"/>
</dbReference>
<protein>
    <submittedName>
        <fullName evidence="3">Uncharacterized protein</fullName>
    </submittedName>
</protein>
<keyword evidence="4" id="KW-1185">Reference proteome</keyword>
<evidence type="ECO:0000256" key="1">
    <source>
        <dbReference type="SAM" id="Coils"/>
    </source>
</evidence>
<sequence length="469" mass="53922">MADRYPLVEQREFGRADKRVGFLARRQARSDDELPRLAPHEVRVFRVGADYIEDNGQLRPDHGMVVEATSVTVVDRSVGVPVVVEMRIPSAEAGDFTLRTTFHCTVTDARAVVRDGVTDVEALLLGYLRSVPGLAEEGGDLRITDSALVRRRIDARLTAYQEMQPPQVSGLRALPGAVDVLTPEELAAHVREVEEARRRREKERFEEELALERARADSEMELLREQHRQELERLRMSYERDRSAVGQQHDLTMKAQRNRFDRDQVTEDLKVLRDDPAAAEVLAHHREDAGTLAERLREDGQRRYERELELARLEQEELARRNAVEWEQQRFRLERGDRIREAHRQDRREDEAARRADEVRRADQDREDMHMLRREQRDWREEVLRVEHDLKRQAIARGHGDSSHVEMDSLIKVNSAQYAPQALEQGAEQVKVERADRPAEADVVDADGDGKDGDGSTDDLGPGLMEENA</sequence>
<dbReference type="EMBL" id="BAAASG010000010">
    <property type="protein sequence ID" value="GAA2498967.1"/>
    <property type="molecule type" value="Genomic_DNA"/>
</dbReference>